<reference evidence="2 3" key="1">
    <citation type="submission" date="2023-01" db="EMBL/GenBank/DDBJ databases">
        <title>Cultivation and genomic characterization of new, ubiquitous marine nitrite-oxidizing bacteria from the Nitrospirales.</title>
        <authorList>
            <person name="Mueller A.J."/>
            <person name="Daebeler A."/>
            <person name="Herbold C.W."/>
            <person name="Kirkegaard R.H."/>
            <person name="Daims H."/>
        </authorList>
    </citation>
    <scope>NUCLEOTIDE SEQUENCE [LARGE SCALE GENOMIC DNA]</scope>
    <source>
        <strain evidence="2 3">DK</strain>
    </source>
</reference>
<evidence type="ECO:0000313" key="3">
    <source>
        <dbReference type="Proteomes" id="UP001302494"/>
    </source>
</evidence>
<dbReference type="InterPro" id="IPR012337">
    <property type="entry name" value="RNaseH-like_sf"/>
</dbReference>
<sequence length="90" mass="10744">MRILGIHEIKTIPCVPVSHPFIERVIGTIRREYLDRLLFWNESGLEWKLEDFKEYHNGSRIHQSLKQQTPEVAARKDLPPSIDPRHFVWQ</sequence>
<dbReference type="GO" id="GO:0015074">
    <property type="term" value="P:DNA integration"/>
    <property type="evidence" value="ECO:0007669"/>
    <property type="project" value="InterPro"/>
</dbReference>
<dbReference type="RefSeq" id="WP_312747500.1">
    <property type="nucleotide sequence ID" value="NZ_CP116968.1"/>
</dbReference>
<dbReference type="Pfam" id="PF13683">
    <property type="entry name" value="rve_3"/>
    <property type="match status" value="1"/>
</dbReference>
<organism evidence="2 3">
    <name type="scientific">Candidatus Nitrospira neomarina</name>
    <dbReference type="NCBI Taxonomy" id="3020899"/>
    <lineage>
        <taxon>Bacteria</taxon>
        <taxon>Pseudomonadati</taxon>
        <taxon>Nitrospirota</taxon>
        <taxon>Nitrospiria</taxon>
        <taxon>Nitrospirales</taxon>
        <taxon>Nitrospiraceae</taxon>
        <taxon>Nitrospira</taxon>
    </lineage>
</organism>
<keyword evidence="3" id="KW-1185">Reference proteome</keyword>
<dbReference type="Proteomes" id="UP001302494">
    <property type="component" value="Chromosome"/>
</dbReference>
<dbReference type="InterPro" id="IPR001584">
    <property type="entry name" value="Integrase_cat-core"/>
</dbReference>
<name>A0AA96GT60_9BACT</name>
<evidence type="ECO:0000313" key="2">
    <source>
        <dbReference type="EMBL" id="WNM63131.1"/>
    </source>
</evidence>
<dbReference type="SUPFAM" id="SSF53098">
    <property type="entry name" value="Ribonuclease H-like"/>
    <property type="match status" value="1"/>
</dbReference>
<accession>A0AA96GT60</accession>
<proteinExistence type="predicted"/>
<dbReference type="InterPro" id="IPR036397">
    <property type="entry name" value="RNaseH_sf"/>
</dbReference>
<dbReference type="GO" id="GO:0003676">
    <property type="term" value="F:nucleic acid binding"/>
    <property type="evidence" value="ECO:0007669"/>
    <property type="project" value="InterPro"/>
</dbReference>
<dbReference type="AlphaFoldDB" id="A0AA96GT60"/>
<dbReference type="Gene3D" id="3.30.420.10">
    <property type="entry name" value="Ribonuclease H-like superfamily/Ribonuclease H"/>
    <property type="match status" value="1"/>
</dbReference>
<evidence type="ECO:0000259" key="1">
    <source>
        <dbReference type="Pfam" id="PF13683"/>
    </source>
</evidence>
<feature type="domain" description="Integrase catalytic" evidence="1">
    <location>
        <begin position="12"/>
        <end position="70"/>
    </location>
</feature>
<dbReference type="EMBL" id="CP116968">
    <property type="protein sequence ID" value="WNM63131.1"/>
    <property type="molecule type" value="Genomic_DNA"/>
</dbReference>
<gene>
    <name evidence="2" type="ORF">PQG83_05085</name>
</gene>
<protein>
    <submittedName>
        <fullName evidence="2">Integrase core domain-containing protein</fullName>
    </submittedName>
</protein>
<dbReference type="KEGG" id="nneo:PQG83_05085"/>